<organism evidence="3 4">
    <name type="scientific">Ascobolus immersus RN42</name>
    <dbReference type="NCBI Taxonomy" id="1160509"/>
    <lineage>
        <taxon>Eukaryota</taxon>
        <taxon>Fungi</taxon>
        <taxon>Dikarya</taxon>
        <taxon>Ascomycota</taxon>
        <taxon>Pezizomycotina</taxon>
        <taxon>Pezizomycetes</taxon>
        <taxon>Pezizales</taxon>
        <taxon>Ascobolaceae</taxon>
        <taxon>Ascobolus</taxon>
    </lineage>
</organism>
<dbReference type="EMBL" id="ML119666">
    <property type="protein sequence ID" value="RPA83123.1"/>
    <property type="molecule type" value="Genomic_DNA"/>
</dbReference>
<evidence type="ECO:0000256" key="1">
    <source>
        <dbReference type="SAM" id="Coils"/>
    </source>
</evidence>
<feature type="region of interest" description="Disordered" evidence="2">
    <location>
        <begin position="167"/>
        <end position="210"/>
    </location>
</feature>
<evidence type="ECO:0000256" key="2">
    <source>
        <dbReference type="SAM" id="MobiDB-lite"/>
    </source>
</evidence>
<keyword evidence="1" id="KW-0175">Coiled coil</keyword>
<protein>
    <submittedName>
        <fullName evidence="3">Uncharacterized protein</fullName>
    </submittedName>
</protein>
<dbReference type="AlphaFoldDB" id="A0A3N4IAK6"/>
<evidence type="ECO:0000313" key="4">
    <source>
        <dbReference type="Proteomes" id="UP000275078"/>
    </source>
</evidence>
<sequence length="337" mass="37285">MSATQGFAVVCSASRLNPMLRMMPIEIVHDKEEMCFEFASDANAYARWWALHSIIVDGRFTLDGIDLESLDAAALGFKTDKAYLKSLAQENILHYENENQLLSFEVTVRIEDSSAAPTTSSDAARYYAKDVKVVDKTVGQDGTAFVDRPAITESTLACVRRLQERGPVGAEPAAETDANTGGIKESGIGSARIEDTNAGESAVEKPVTEKEIDVLSDGCSKMSIDSPSADEKIPEEPDYISKLKEYINMGLGIDLSKDTVVQAHLAAVESEIQMLRKENRKLKESAEDYESAWEHLRKERAKLTKKQQEFRAARRKHKDALNLASKTWADEAAMIED</sequence>
<feature type="coiled-coil region" evidence="1">
    <location>
        <begin position="265"/>
        <end position="316"/>
    </location>
</feature>
<name>A0A3N4IAK6_ASCIM</name>
<dbReference type="Proteomes" id="UP000275078">
    <property type="component" value="Unassembled WGS sequence"/>
</dbReference>
<reference evidence="3 4" key="1">
    <citation type="journal article" date="2018" name="Nat. Ecol. Evol.">
        <title>Pezizomycetes genomes reveal the molecular basis of ectomycorrhizal truffle lifestyle.</title>
        <authorList>
            <person name="Murat C."/>
            <person name="Payen T."/>
            <person name="Noel B."/>
            <person name="Kuo A."/>
            <person name="Morin E."/>
            <person name="Chen J."/>
            <person name="Kohler A."/>
            <person name="Krizsan K."/>
            <person name="Balestrini R."/>
            <person name="Da Silva C."/>
            <person name="Montanini B."/>
            <person name="Hainaut M."/>
            <person name="Levati E."/>
            <person name="Barry K.W."/>
            <person name="Belfiori B."/>
            <person name="Cichocki N."/>
            <person name="Clum A."/>
            <person name="Dockter R.B."/>
            <person name="Fauchery L."/>
            <person name="Guy J."/>
            <person name="Iotti M."/>
            <person name="Le Tacon F."/>
            <person name="Lindquist E.A."/>
            <person name="Lipzen A."/>
            <person name="Malagnac F."/>
            <person name="Mello A."/>
            <person name="Molinier V."/>
            <person name="Miyauchi S."/>
            <person name="Poulain J."/>
            <person name="Riccioni C."/>
            <person name="Rubini A."/>
            <person name="Sitrit Y."/>
            <person name="Splivallo R."/>
            <person name="Traeger S."/>
            <person name="Wang M."/>
            <person name="Zifcakova L."/>
            <person name="Wipf D."/>
            <person name="Zambonelli A."/>
            <person name="Paolocci F."/>
            <person name="Nowrousian M."/>
            <person name="Ottonello S."/>
            <person name="Baldrian P."/>
            <person name="Spatafora J.W."/>
            <person name="Henrissat B."/>
            <person name="Nagy L.G."/>
            <person name="Aury J.M."/>
            <person name="Wincker P."/>
            <person name="Grigoriev I.V."/>
            <person name="Bonfante P."/>
            <person name="Martin F.M."/>
        </authorList>
    </citation>
    <scope>NUCLEOTIDE SEQUENCE [LARGE SCALE GENOMIC DNA]</scope>
    <source>
        <strain evidence="3 4">RN42</strain>
    </source>
</reference>
<evidence type="ECO:0000313" key="3">
    <source>
        <dbReference type="EMBL" id="RPA83123.1"/>
    </source>
</evidence>
<proteinExistence type="predicted"/>
<accession>A0A3N4IAK6</accession>
<keyword evidence="4" id="KW-1185">Reference proteome</keyword>
<gene>
    <name evidence="3" type="ORF">BJ508DRAFT_324714</name>
</gene>